<feature type="coiled-coil region" evidence="8">
    <location>
        <begin position="523"/>
        <end position="597"/>
    </location>
</feature>
<dbReference type="GO" id="GO:0140664">
    <property type="term" value="F:ATP-dependent DNA damage sensor activity"/>
    <property type="evidence" value="ECO:0007669"/>
    <property type="project" value="InterPro"/>
</dbReference>
<dbReference type="InterPro" id="IPR045076">
    <property type="entry name" value="MutS"/>
</dbReference>
<dbReference type="HAMAP" id="MF_00092">
    <property type="entry name" value="MutS2"/>
    <property type="match status" value="1"/>
</dbReference>
<dbReference type="InterPro" id="IPR005747">
    <property type="entry name" value="MutS2"/>
</dbReference>
<dbReference type="RefSeq" id="WP_271434985.1">
    <property type="nucleotide sequence ID" value="NZ_CP073355.1"/>
</dbReference>
<dbReference type="SUPFAM" id="SSF52540">
    <property type="entry name" value="P-loop containing nucleoside triphosphate hydrolases"/>
    <property type="match status" value="1"/>
</dbReference>
<dbReference type="PANTHER" id="PTHR48466:SF2">
    <property type="entry name" value="OS10G0509000 PROTEIN"/>
    <property type="match status" value="1"/>
</dbReference>
<dbReference type="InterPro" id="IPR046893">
    <property type="entry name" value="MSSS"/>
</dbReference>
<evidence type="ECO:0000256" key="2">
    <source>
        <dbReference type="ARBA" id="ARBA00022741"/>
    </source>
</evidence>
<proteinExistence type="inferred from homology"/>
<keyword evidence="8" id="KW-0175">Coiled coil</keyword>
<dbReference type="PIRSF" id="PIRSF005814">
    <property type="entry name" value="MutS_YshD"/>
    <property type="match status" value="1"/>
</dbReference>
<dbReference type="GO" id="GO:0016887">
    <property type="term" value="F:ATP hydrolysis activity"/>
    <property type="evidence" value="ECO:0007669"/>
    <property type="project" value="InterPro"/>
</dbReference>
<evidence type="ECO:0000256" key="5">
    <source>
        <dbReference type="ARBA" id="ARBA00022884"/>
    </source>
</evidence>
<dbReference type="InterPro" id="IPR000432">
    <property type="entry name" value="DNA_mismatch_repair_MutS_C"/>
</dbReference>
<evidence type="ECO:0000313" key="10">
    <source>
        <dbReference type="EMBL" id="URA09853.1"/>
    </source>
</evidence>
<evidence type="ECO:0000256" key="3">
    <source>
        <dbReference type="ARBA" id="ARBA00022801"/>
    </source>
</evidence>
<dbReference type="InterPro" id="IPR007696">
    <property type="entry name" value="DNA_mismatch_repair_MutS_core"/>
</dbReference>
<dbReference type="SUPFAM" id="SSF48334">
    <property type="entry name" value="DNA repair protein MutS, domain III"/>
    <property type="match status" value="1"/>
</dbReference>
<dbReference type="InterPro" id="IPR036187">
    <property type="entry name" value="DNA_mismatch_repair_MutS_sf"/>
</dbReference>
<dbReference type="InterPro" id="IPR027417">
    <property type="entry name" value="P-loop_NTPase"/>
</dbReference>
<dbReference type="SMART" id="SM00533">
    <property type="entry name" value="MUTSd"/>
    <property type="match status" value="1"/>
</dbReference>
<comment type="function">
    <text evidence="7">Endonuclease that is involved in the suppression of homologous recombination and thus may have a key role in the control of bacterial genetic diversity.</text>
</comment>
<dbReference type="GO" id="GO:0072344">
    <property type="term" value="P:rescue of stalled ribosome"/>
    <property type="evidence" value="ECO:0007669"/>
    <property type="project" value="UniProtKB-UniRule"/>
</dbReference>
<keyword evidence="7" id="KW-0540">Nuclease</keyword>
<dbReference type="Pfam" id="PF20297">
    <property type="entry name" value="MSSS"/>
    <property type="match status" value="1"/>
</dbReference>
<comment type="similarity">
    <text evidence="7">Belongs to the DNA mismatch repair MutS family. MutS2 subfamily.</text>
</comment>
<keyword evidence="3 7" id="KW-0378">Hydrolase</keyword>
<dbReference type="SMART" id="SM00463">
    <property type="entry name" value="SMR"/>
    <property type="match status" value="1"/>
</dbReference>
<dbReference type="EC" id="3.1.-.-" evidence="7"/>
<dbReference type="Pfam" id="PF01713">
    <property type="entry name" value="Smr"/>
    <property type="match status" value="1"/>
</dbReference>
<dbReference type="GO" id="GO:0004519">
    <property type="term" value="F:endonuclease activity"/>
    <property type="evidence" value="ECO:0007669"/>
    <property type="project" value="UniProtKB-UniRule"/>
</dbReference>
<dbReference type="GO" id="GO:0019843">
    <property type="term" value="F:rRNA binding"/>
    <property type="evidence" value="ECO:0007669"/>
    <property type="project" value="UniProtKB-UniRule"/>
</dbReference>
<dbReference type="Pfam" id="PF00488">
    <property type="entry name" value="MutS_V"/>
    <property type="match status" value="1"/>
</dbReference>
<comment type="subunit">
    <text evidence="7">Homodimer. Binds to stalled ribosomes, contacting rRNA.</text>
</comment>
<keyword evidence="7" id="KW-0255">Endonuclease</keyword>
<reference evidence="10" key="2">
    <citation type="submission" date="2022-06" db="EMBL/GenBank/DDBJ databases">
        <title>Thermospira aquatica gen. nov., sp. nov.</title>
        <authorList>
            <person name="Ben Ali Gam Z."/>
            <person name="Labat M."/>
        </authorList>
    </citation>
    <scope>NUCLEOTIDE SEQUENCE</scope>
    <source>
        <strain evidence="10">F1F22</strain>
    </source>
</reference>
<dbReference type="SMART" id="SM00534">
    <property type="entry name" value="MUTSac"/>
    <property type="match status" value="1"/>
</dbReference>
<sequence length="781" mass="89440">MAERHFDARALGFHELLEEFARSARCETTKQKILSLVPYGYVSSLQDDFETLSEYITLAHKGFTFASEELVDMEEMFRKLALEGAILSPEETLLFRRLLTLLENNIQLFQEVQRNQEVYPHLYSLCATLEDYPEMRRTIDGILSPEGEIFENASPHLIEIREKKRNLRKNIQQKLETFIADETVQGYLQDTFVTVKEGRFVLPIKTSMKNVFQREYQAILHSYSKTGETVYMEPAFIIDANNEILEIDELELQEMWRLMGEITGLLRQIQVGLKIVYEVCPIWEWLHLRFLYWKSVQGTLPQVSETPHIHIREARHPFLREKAVPVDILLEGYQSLIISGPNAGGKTVSLKTAGLLVLMGMCGIPLPATEARLGVFHKVYAEIGDEQNLERALSSFTAQIVSLQTIWENADSTTLVLIDEIANNTDPREGEALAKAYLQALLAKGAMVIITTHYNGLKQMAYEDRRIQNASVMFDSERLLPLYKLQYGESSMSFALDIARRHGLEKSIINAASRYLEEMLSPTEKLLQEVEKQKQLLVAKQQKLEKRMAEVFQMELSYQKKLKELEVREKTLKEKQLEKMSEELSTLREEINRLHEMVKKSQLSPKDLEKQADIIEKRIQQSQKSFYQPIRVPQVGQTVFLPSFQASGVIESIQRDKAKVRVGGISFIVSLEEIYTSEQDVPSSPQPSPRETFSFSQHMKTSNLSLDVRGKTVDEALREVEKTLDKALLEGAAVVYIIHGMGGGILQRAIHDFLRQQKNVASYEFAPQNEGGRGKTIVRIR</sequence>
<dbReference type="Gene3D" id="3.30.1370.110">
    <property type="match status" value="1"/>
</dbReference>
<dbReference type="AlphaFoldDB" id="A0AAX3BC12"/>
<evidence type="ECO:0000256" key="1">
    <source>
        <dbReference type="ARBA" id="ARBA00022730"/>
    </source>
</evidence>
<keyword evidence="11" id="KW-1185">Reference proteome</keyword>
<evidence type="ECO:0000256" key="8">
    <source>
        <dbReference type="SAM" id="Coils"/>
    </source>
</evidence>
<dbReference type="NCBIfam" id="TIGR01069">
    <property type="entry name" value="mutS2"/>
    <property type="match status" value="1"/>
</dbReference>
<evidence type="ECO:0000313" key="11">
    <source>
        <dbReference type="Proteomes" id="UP001056539"/>
    </source>
</evidence>
<dbReference type="InterPro" id="IPR036063">
    <property type="entry name" value="Smr_dom_sf"/>
</dbReference>
<dbReference type="GO" id="GO:0045910">
    <property type="term" value="P:negative regulation of DNA recombination"/>
    <property type="evidence" value="ECO:0007669"/>
    <property type="project" value="InterPro"/>
</dbReference>
<evidence type="ECO:0000256" key="4">
    <source>
        <dbReference type="ARBA" id="ARBA00022840"/>
    </source>
</evidence>
<dbReference type="Gene3D" id="3.40.50.300">
    <property type="entry name" value="P-loop containing nucleotide triphosphate hydrolases"/>
    <property type="match status" value="1"/>
</dbReference>
<dbReference type="SUPFAM" id="SSF160443">
    <property type="entry name" value="SMR domain-like"/>
    <property type="match status" value="1"/>
</dbReference>
<protein>
    <recommendedName>
        <fullName evidence="7">Endonuclease MutS2</fullName>
        <ecNumber evidence="7">3.1.-.-</ecNumber>
    </recommendedName>
    <alternativeName>
        <fullName evidence="7">Ribosome-associated protein quality control-upstream factor</fullName>
        <shortName evidence="7">RQC-upstream factor</shortName>
        <shortName evidence="7">RqcU</shortName>
        <ecNumber evidence="7">3.6.4.-</ecNumber>
    </alternativeName>
</protein>
<evidence type="ECO:0000256" key="6">
    <source>
        <dbReference type="ARBA" id="ARBA00023125"/>
    </source>
</evidence>
<dbReference type="PANTHER" id="PTHR48466">
    <property type="entry name" value="OS10G0509000 PROTEIN-RELATED"/>
    <property type="match status" value="1"/>
</dbReference>
<keyword evidence="5 7" id="KW-0694">RNA-binding</keyword>
<keyword evidence="1 7" id="KW-0699">rRNA-binding</keyword>
<dbReference type="KEGG" id="taqu:KDW03_10265"/>
<keyword evidence="2 7" id="KW-0547">Nucleotide-binding</keyword>
<organism evidence="10 11">
    <name type="scientific">Thermospira aquatica</name>
    <dbReference type="NCBI Taxonomy" id="2828656"/>
    <lineage>
        <taxon>Bacteria</taxon>
        <taxon>Pseudomonadati</taxon>
        <taxon>Spirochaetota</taxon>
        <taxon>Spirochaetia</taxon>
        <taxon>Brevinematales</taxon>
        <taxon>Thermospiraceae</taxon>
        <taxon>Thermospira</taxon>
    </lineage>
</organism>
<dbReference type="GO" id="GO:0043023">
    <property type="term" value="F:ribosomal large subunit binding"/>
    <property type="evidence" value="ECO:0007669"/>
    <property type="project" value="UniProtKB-UniRule"/>
</dbReference>
<comment type="function">
    <text evidence="7">Acts as a ribosome collision sensor, splitting the ribosome into its 2 subunits. Detects stalled/collided 70S ribosomes which it binds and splits by an ATP-hydrolysis driven conformational change. Acts upstream of the ribosome quality control system (RQC), a ribosome-associated complex that mediates the extraction of incompletely synthesized nascent chains from stalled ribosomes and their subsequent degradation. Probably generates substrates for RQC.</text>
</comment>
<dbReference type="GO" id="GO:0030983">
    <property type="term" value="F:mismatched DNA binding"/>
    <property type="evidence" value="ECO:0007669"/>
    <property type="project" value="InterPro"/>
</dbReference>
<accession>A0AAX3BC12</accession>
<keyword evidence="6 7" id="KW-0238">DNA-binding</keyword>
<dbReference type="GO" id="GO:0005524">
    <property type="term" value="F:ATP binding"/>
    <property type="evidence" value="ECO:0007669"/>
    <property type="project" value="UniProtKB-UniRule"/>
</dbReference>
<feature type="domain" description="Smr" evidence="9">
    <location>
        <begin position="706"/>
        <end position="781"/>
    </location>
</feature>
<dbReference type="GO" id="GO:0006298">
    <property type="term" value="P:mismatch repair"/>
    <property type="evidence" value="ECO:0007669"/>
    <property type="project" value="InterPro"/>
</dbReference>
<dbReference type="PROSITE" id="PS50828">
    <property type="entry name" value="SMR"/>
    <property type="match status" value="1"/>
</dbReference>
<keyword evidence="4 7" id="KW-0067">ATP-binding</keyword>
<evidence type="ECO:0000256" key="7">
    <source>
        <dbReference type="HAMAP-Rule" id="MF_00092"/>
    </source>
</evidence>
<dbReference type="EC" id="3.6.4.-" evidence="7"/>
<reference evidence="10" key="1">
    <citation type="submission" date="2021-04" db="EMBL/GenBank/DDBJ databases">
        <authorList>
            <person name="Postec A."/>
        </authorList>
    </citation>
    <scope>NUCLEOTIDE SEQUENCE</scope>
    <source>
        <strain evidence="10">F1F22</strain>
    </source>
</reference>
<dbReference type="InterPro" id="IPR002625">
    <property type="entry name" value="Smr_dom"/>
</dbReference>
<evidence type="ECO:0000259" key="9">
    <source>
        <dbReference type="PROSITE" id="PS50828"/>
    </source>
</evidence>
<gene>
    <name evidence="7" type="primary">mutS2</name>
    <name evidence="7" type="synonym">rqcU</name>
    <name evidence="10" type="ORF">KDW03_10265</name>
</gene>
<dbReference type="Proteomes" id="UP001056539">
    <property type="component" value="Chromosome"/>
</dbReference>
<dbReference type="EMBL" id="CP073355">
    <property type="protein sequence ID" value="URA09853.1"/>
    <property type="molecule type" value="Genomic_DNA"/>
</dbReference>
<name>A0AAX3BC12_9SPIR</name>
<feature type="binding site" evidence="7">
    <location>
        <begin position="340"/>
        <end position="347"/>
    </location>
    <ligand>
        <name>ATP</name>
        <dbReference type="ChEBI" id="CHEBI:30616"/>
    </ligand>
</feature>